<feature type="domain" description="HTH luxR-type" evidence="5">
    <location>
        <begin position="1041"/>
        <end position="1106"/>
    </location>
</feature>
<evidence type="ECO:0000313" key="6">
    <source>
        <dbReference type="EMBL" id="SEC24391.1"/>
    </source>
</evidence>
<dbReference type="SUPFAM" id="SSF48452">
    <property type="entry name" value="TPR-like"/>
    <property type="match status" value="2"/>
</dbReference>
<dbReference type="CDD" id="cd06170">
    <property type="entry name" value="LuxR_C_like"/>
    <property type="match status" value="1"/>
</dbReference>
<dbReference type="Gene3D" id="3.30.200.20">
    <property type="entry name" value="Phosphorylase Kinase, domain 1"/>
    <property type="match status" value="1"/>
</dbReference>
<dbReference type="PROSITE" id="PS00108">
    <property type="entry name" value="PROTEIN_KINASE_ST"/>
    <property type="match status" value="1"/>
</dbReference>
<dbReference type="InterPro" id="IPR016032">
    <property type="entry name" value="Sig_transdc_resp-reg_C-effctor"/>
</dbReference>
<dbReference type="GO" id="GO:0004674">
    <property type="term" value="F:protein serine/threonine kinase activity"/>
    <property type="evidence" value="ECO:0007669"/>
    <property type="project" value="UniProtKB-KW"/>
</dbReference>
<dbReference type="CDD" id="cd14014">
    <property type="entry name" value="STKc_PknB_like"/>
    <property type="match status" value="1"/>
</dbReference>
<dbReference type="Pfam" id="PF00069">
    <property type="entry name" value="Pkinase"/>
    <property type="match status" value="1"/>
</dbReference>
<keyword evidence="2 3" id="KW-0067">ATP-binding</keyword>
<dbReference type="PROSITE" id="PS50043">
    <property type="entry name" value="HTH_LUXR_2"/>
    <property type="match status" value="1"/>
</dbReference>
<keyword evidence="6" id="KW-0723">Serine/threonine-protein kinase</keyword>
<dbReference type="InterPro" id="IPR000792">
    <property type="entry name" value="Tscrpt_reg_LuxR_C"/>
</dbReference>
<name>A0A1H4QY34_RHOJO</name>
<dbReference type="Proteomes" id="UP000183407">
    <property type="component" value="Unassembled WGS sequence"/>
</dbReference>
<evidence type="ECO:0000256" key="3">
    <source>
        <dbReference type="PROSITE-ProRule" id="PRU10141"/>
    </source>
</evidence>
<dbReference type="PRINTS" id="PR00364">
    <property type="entry name" value="DISEASERSIST"/>
</dbReference>
<keyword evidence="6" id="KW-0418">Kinase</keyword>
<dbReference type="EMBL" id="FNTL01000004">
    <property type="protein sequence ID" value="SEC24391.1"/>
    <property type="molecule type" value="Genomic_DNA"/>
</dbReference>
<gene>
    <name evidence="6" type="ORF">SAMN04490220_1147</name>
</gene>
<evidence type="ECO:0000256" key="2">
    <source>
        <dbReference type="ARBA" id="ARBA00022840"/>
    </source>
</evidence>
<dbReference type="InterPro" id="IPR008271">
    <property type="entry name" value="Ser/Thr_kinase_AS"/>
</dbReference>
<dbReference type="PANTHER" id="PTHR47691:SF3">
    <property type="entry name" value="HTH-TYPE TRANSCRIPTIONAL REGULATOR RV0890C-RELATED"/>
    <property type="match status" value="1"/>
</dbReference>
<dbReference type="GO" id="GO:0003677">
    <property type="term" value="F:DNA binding"/>
    <property type="evidence" value="ECO:0007669"/>
    <property type="project" value="InterPro"/>
</dbReference>
<dbReference type="InterPro" id="IPR019734">
    <property type="entry name" value="TPR_rpt"/>
</dbReference>
<dbReference type="InterPro" id="IPR017441">
    <property type="entry name" value="Protein_kinase_ATP_BS"/>
</dbReference>
<dbReference type="Gene3D" id="3.40.50.300">
    <property type="entry name" value="P-loop containing nucleotide triphosphate hydrolases"/>
    <property type="match status" value="1"/>
</dbReference>
<dbReference type="SMART" id="SM00028">
    <property type="entry name" value="TPR"/>
    <property type="match status" value="3"/>
</dbReference>
<dbReference type="SUPFAM" id="SSF46894">
    <property type="entry name" value="C-terminal effector domain of the bipartite response regulators"/>
    <property type="match status" value="1"/>
</dbReference>
<evidence type="ECO:0000256" key="1">
    <source>
        <dbReference type="ARBA" id="ARBA00022741"/>
    </source>
</evidence>
<dbReference type="Gene3D" id="1.25.40.10">
    <property type="entry name" value="Tetratricopeptide repeat domain"/>
    <property type="match status" value="1"/>
</dbReference>
<keyword evidence="1 3" id="KW-0547">Nucleotide-binding</keyword>
<evidence type="ECO:0000313" key="7">
    <source>
        <dbReference type="Proteomes" id="UP000183407"/>
    </source>
</evidence>
<keyword evidence="6" id="KW-0808">Transferase</keyword>
<dbReference type="InterPro" id="IPR036388">
    <property type="entry name" value="WH-like_DNA-bd_sf"/>
</dbReference>
<protein>
    <submittedName>
        <fullName evidence="6">Non-specific serine/threonine protein kinase</fullName>
    </submittedName>
</protein>
<evidence type="ECO:0000259" key="4">
    <source>
        <dbReference type="PROSITE" id="PS50011"/>
    </source>
</evidence>
<dbReference type="PANTHER" id="PTHR47691">
    <property type="entry name" value="REGULATOR-RELATED"/>
    <property type="match status" value="1"/>
</dbReference>
<accession>A0A1H4QY34</accession>
<dbReference type="SMART" id="SM00421">
    <property type="entry name" value="HTH_LUXR"/>
    <property type="match status" value="1"/>
</dbReference>
<evidence type="ECO:0000259" key="5">
    <source>
        <dbReference type="PROSITE" id="PS50043"/>
    </source>
</evidence>
<reference evidence="7" key="1">
    <citation type="submission" date="2016-10" db="EMBL/GenBank/DDBJ databases">
        <authorList>
            <person name="Varghese N."/>
        </authorList>
    </citation>
    <scope>NUCLEOTIDE SEQUENCE [LARGE SCALE GENOMIC DNA]</scope>
    <source>
        <strain evidence="7">DSM 44719</strain>
    </source>
</reference>
<dbReference type="Gene3D" id="1.10.510.10">
    <property type="entry name" value="Transferase(Phosphotransferase) domain 1"/>
    <property type="match status" value="1"/>
</dbReference>
<dbReference type="InterPro" id="IPR000719">
    <property type="entry name" value="Prot_kinase_dom"/>
</dbReference>
<dbReference type="PROSITE" id="PS00107">
    <property type="entry name" value="PROTEIN_KINASE_ATP"/>
    <property type="match status" value="1"/>
</dbReference>
<dbReference type="SUPFAM" id="SSF56112">
    <property type="entry name" value="Protein kinase-like (PK-like)"/>
    <property type="match status" value="1"/>
</dbReference>
<feature type="domain" description="Protein kinase" evidence="4">
    <location>
        <begin position="40"/>
        <end position="298"/>
    </location>
</feature>
<dbReference type="AlphaFoldDB" id="A0A1H4QY34"/>
<dbReference type="InterPro" id="IPR027417">
    <property type="entry name" value="P-loop_NTPase"/>
</dbReference>
<dbReference type="PRINTS" id="PR00038">
    <property type="entry name" value="HTHLUXR"/>
</dbReference>
<dbReference type="Gene3D" id="1.10.10.10">
    <property type="entry name" value="Winged helix-like DNA-binding domain superfamily/Winged helix DNA-binding domain"/>
    <property type="match status" value="1"/>
</dbReference>
<dbReference type="InterPro" id="IPR011990">
    <property type="entry name" value="TPR-like_helical_dom_sf"/>
</dbReference>
<proteinExistence type="predicted"/>
<feature type="binding site" evidence="3">
    <location>
        <position position="69"/>
    </location>
    <ligand>
        <name>ATP</name>
        <dbReference type="ChEBI" id="CHEBI:30616"/>
    </ligand>
</feature>
<dbReference type="GO" id="GO:0006355">
    <property type="term" value="P:regulation of DNA-templated transcription"/>
    <property type="evidence" value="ECO:0007669"/>
    <property type="project" value="InterPro"/>
</dbReference>
<dbReference type="SUPFAM" id="SSF52540">
    <property type="entry name" value="P-loop containing nucleoside triphosphate hydrolases"/>
    <property type="match status" value="1"/>
</dbReference>
<dbReference type="InterPro" id="IPR011009">
    <property type="entry name" value="Kinase-like_dom_sf"/>
</dbReference>
<dbReference type="SMART" id="SM00220">
    <property type="entry name" value="S_TKc"/>
    <property type="match status" value="1"/>
</dbReference>
<dbReference type="GO" id="GO:0005524">
    <property type="term" value="F:ATP binding"/>
    <property type="evidence" value="ECO:0007669"/>
    <property type="project" value="UniProtKB-UniRule"/>
</dbReference>
<dbReference type="Pfam" id="PF00196">
    <property type="entry name" value="GerE"/>
    <property type="match status" value="1"/>
</dbReference>
<sequence>MLPSLSRAAVSKYLMKDSDPLRTQRDVAATVADELRAAGFDNAEEIGRGGFGVVYRCSQPALQRTVAVKVLTAELDEENRERFFREQRAMGQLTGHPNIVGVLQVGATDTGRPYLVMPYYPQDSLDVRVRRHGPLSGEEVLRLGVKMAGGLETAHRLGIVHRDVKPANILITDYGEPALTDFGIAHIAGGFKTATGSVTGSPAFTSPEVLRGDPPTPAADIYGLGATLFAALTGHAAFERRSGEQVVAQFLRITTQPVPDLREHGVAENLSTVIEHAMTRTPSERPAAVALGEQLQQLQARSGFPIDEMALGGEPDIAQHMGGPIPPVPLVTGLRQPSSAGSSLGATGNLPVELSTFVGRRTELTEAKSLLATSRLVTLTGIGGVGKTRLALRAATNARRDFADGVWLVELGELRDGSLLEVLVAAALGLRPQSTRPLHTTLLDFLAPRKLLLVLDNCEQVVDAAAKLSETLLRACPKLRILTTSREALAIEGEAVLRVPPLTVPDSDREPSPQGMPRYDAVRLFTERASTAVPGFELTEDNTSAVARICRHLDGLPLPIELAAARLRAMSPEQVLQRLTDRYTLLTRGGRAAPTRQQTLRHCIDWSYELCTPAEQQVWAQSSVFAGSFELDAAEYVCRRGDPDDLLDVLASLVDKSILIREESGTVVRFRMLETLRDYGRGRAQQAGEYSDQRRLHRDWYRQLALDADAGWISARQLDWIDRLSREQANYREALEFSLTEDVESDSALAFAAALQPFWMSRGLFGEGRHWLDRALAIRPEAASVVRAKALCRDCVIADAQGDFAAATRLVAQALALTEQTTDPITHAFADLTHGRHELYTGDLANACVHLERTYDAFAAQGDRFAQVLVLFNLGLARELQQDTAGALECHERALAITESHGESMYRSYVLWAIAVAVWRQGDRDRALRLLEQGIRLVRRRKDPVLAAMCLETLAWIAAADGSARRAVVLMGAAQSLGKMASTSTVVYPNLLVHHEECERNTRRALGQRIFEAAHREGGSLNLDAAIAYALGEEPETAPATTGPSTELTKRERQVADLVAEGLTNKAIAARLVISQRTAQGHVEHVLAKLGFTSRAQIAAWVVEQGQH</sequence>
<dbReference type="PROSITE" id="PS50011">
    <property type="entry name" value="PROTEIN_KINASE_DOM"/>
    <property type="match status" value="1"/>
</dbReference>
<organism evidence="6 7">
    <name type="scientific">Rhodococcus jostii</name>
    <dbReference type="NCBI Taxonomy" id="132919"/>
    <lineage>
        <taxon>Bacteria</taxon>
        <taxon>Bacillati</taxon>
        <taxon>Actinomycetota</taxon>
        <taxon>Actinomycetes</taxon>
        <taxon>Mycobacteriales</taxon>
        <taxon>Nocardiaceae</taxon>
        <taxon>Rhodococcus</taxon>
    </lineage>
</organism>